<feature type="transmembrane region" description="Helical" evidence="6">
    <location>
        <begin position="12"/>
        <end position="35"/>
    </location>
</feature>
<dbReference type="Pfam" id="PF10075">
    <property type="entry name" value="CSN8_PSD8_EIF3K"/>
    <property type="match status" value="1"/>
</dbReference>
<gene>
    <name evidence="8" type="ORF">QYM36_002979</name>
</gene>
<reference evidence="8" key="1">
    <citation type="submission" date="2023-07" db="EMBL/GenBank/DDBJ databases">
        <title>Chromosome-level genome assembly of Artemia franciscana.</title>
        <authorList>
            <person name="Jo E."/>
        </authorList>
    </citation>
    <scope>NUCLEOTIDE SEQUENCE</scope>
    <source>
        <tissue evidence="8">Whole body</tissue>
    </source>
</reference>
<dbReference type="PANTHER" id="PTHR13339">
    <property type="entry name" value="COP9 SIGNALOSOME COMPLEX SUBUNIT 8"/>
    <property type="match status" value="1"/>
</dbReference>
<evidence type="ECO:0000256" key="3">
    <source>
        <dbReference type="ARBA" id="ARBA00022490"/>
    </source>
</evidence>
<keyword evidence="4" id="KW-0736">Signalosome</keyword>
<feature type="transmembrane region" description="Helical" evidence="6">
    <location>
        <begin position="82"/>
        <end position="104"/>
    </location>
</feature>
<keyword evidence="6" id="KW-1133">Transmembrane helix</keyword>
<dbReference type="GO" id="GO:0010387">
    <property type="term" value="P:COP9 signalosome assembly"/>
    <property type="evidence" value="ECO:0007669"/>
    <property type="project" value="InterPro"/>
</dbReference>
<sequence>MHAAHLANFLNIYICIFIYLFFFSLAVCHIVFTYLKYCLFTFLNRCSAKFLWKRIPNDIKEKSSFLQSLWNIGKAMWKKDTVAFHIAIQAVEWPLSIASIISAIKERYRLETIRVISEAYSALPLSHFANNLGFSLKEATDLVNQRGWDLRKPDPELSVIYVYPKKIVEPSEKVPENADYLTLLTNFVSFLEN</sequence>
<dbReference type="InterPro" id="IPR033464">
    <property type="entry name" value="CSN8_PSD8_EIF3K"/>
</dbReference>
<dbReference type="GO" id="GO:0005737">
    <property type="term" value="C:cytoplasm"/>
    <property type="evidence" value="ECO:0007669"/>
    <property type="project" value="UniProtKB-SubCell"/>
</dbReference>
<evidence type="ECO:0000256" key="6">
    <source>
        <dbReference type="SAM" id="Phobius"/>
    </source>
</evidence>
<organism evidence="8 9">
    <name type="scientific">Artemia franciscana</name>
    <name type="common">Brine shrimp</name>
    <name type="synonym">Artemia sanfranciscana</name>
    <dbReference type="NCBI Taxonomy" id="6661"/>
    <lineage>
        <taxon>Eukaryota</taxon>
        <taxon>Metazoa</taxon>
        <taxon>Ecdysozoa</taxon>
        <taxon>Arthropoda</taxon>
        <taxon>Crustacea</taxon>
        <taxon>Branchiopoda</taxon>
        <taxon>Anostraca</taxon>
        <taxon>Artemiidae</taxon>
        <taxon>Artemia</taxon>
    </lineage>
</organism>
<proteinExistence type="predicted"/>
<dbReference type="Gene3D" id="1.25.40.990">
    <property type="match status" value="1"/>
</dbReference>
<name>A0AA88IJ60_ARTSF</name>
<keyword evidence="3" id="KW-0963">Cytoplasm</keyword>
<evidence type="ECO:0000259" key="7">
    <source>
        <dbReference type="Pfam" id="PF10075"/>
    </source>
</evidence>
<dbReference type="GO" id="GO:0008180">
    <property type="term" value="C:COP9 signalosome"/>
    <property type="evidence" value="ECO:0007669"/>
    <property type="project" value="UniProtKB-KW"/>
</dbReference>
<evidence type="ECO:0000256" key="4">
    <source>
        <dbReference type="ARBA" id="ARBA00022790"/>
    </source>
</evidence>
<accession>A0AA88IJ60</accession>
<evidence type="ECO:0000313" key="9">
    <source>
        <dbReference type="Proteomes" id="UP001187531"/>
    </source>
</evidence>
<protein>
    <recommendedName>
        <fullName evidence="7">CSN8/PSMD8/EIF3K domain-containing protein</fullName>
    </recommendedName>
</protein>
<keyword evidence="6" id="KW-0812">Transmembrane</keyword>
<evidence type="ECO:0000256" key="1">
    <source>
        <dbReference type="ARBA" id="ARBA00004123"/>
    </source>
</evidence>
<dbReference type="PANTHER" id="PTHR13339:SF0">
    <property type="entry name" value="COP9 SIGNALOSOME COMPLEX SUBUNIT 8"/>
    <property type="match status" value="1"/>
</dbReference>
<keyword evidence="9" id="KW-1185">Reference proteome</keyword>
<comment type="caution">
    <text evidence="8">The sequence shown here is derived from an EMBL/GenBank/DDBJ whole genome shotgun (WGS) entry which is preliminary data.</text>
</comment>
<evidence type="ECO:0000256" key="5">
    <source>
        <dbReference type="ARBA" id="ARBA00023242"/>
    </source>
</evidence>
<keyword evidence="6" id="KW-0472">Membrane</keyword>
<dbReference type="InterPro" id="IPR033205">
    <property type="entry name" value="COP9_CSN8"/>
</dbReference>
<dbReference type="GO" id="GO:0000338">
    <property type="term" value="P:protein deneddylation"/>
    <property type="evidence" value="ECO:0007669"/>
    <property type="project" value="InterPro"/>
</dbReference>
<dbReference type="AlphaFoldDB" id="A0AA88IJ60"/>
<comment type="subcellular location">
    <subcellularLocation>
        <location evidence="2">Cytoplasm</location>
    </subcellularLocation>
    <subcellularLocation>
        <location evidence="1">Nucleus</location>
    </subcellularLocation>
</comment>
<evidence type="ECO:0000313" key="8">
    <source>
        <dbReference type="EMBL" id="KAK2722632.1"/>
    </source>
</evidence>
<feature type="domain" description="CSN8/PSMD8/EIF3K" evidence="7">
    <location>
        <begin position="34"/>
        <end position="164"/>
    </location>
</feature>
<dbReference type="Proteomes" id="UP001187531">
    <property type="component" value="Unassembled WGS sequence"/>
</dbReference>
<evidence type="ECO:0000256" key="2">
    <source>
        <dbReference type="ARBA" id="ARBA00004496"/>
    </source>
</evidence>
<dbReference type="EMBL" id="JAVRJZ010000005">
    <property type="protein sequence ID" value="KAK2722632.1"/>
    <property type="molecule type" value="Genomic_DNA"/>
</dbReference>
<keyword evidence="5" id="KW-0539">Nucleus</keyword>